<dbReference type="OrthoDB" id="9813151at2"/>
<dbReference type="PRINTS" id="PR00344">
    <property type="entry name" value="BCTRLSENSOR"/>
</dbReference>
<dbReference type="STRING" id="1393122.SAMN05660895_2311"/>
<dbReference type="Gene3D" id="6.10.340.10">
    <property type="match status" value="1"/>
</dbReference>
<evidence type="ECO:0000313" key="16">
    <source>
        <dbReference type="EMBL" id="SFV35767.1"/>
    </source>
</evidence>
<dbReference type="InterPro" id="IPR000014">
    <property type="entry name" value="PAS"/>
</dbReference>
<dbReference type="InterPro" id="IPR035965">
    <property type="entry name" value="PAS-like_dom_sf"/>
</dbReference>
<evidence type="ECO:0000313" key="17">
    <source>
        <dbReference type="Proteomes" id="UP000199537"/>
    </source>
</evidence>
<dbReference type="GO" id="GO:0030295">
    <property type="term" value="F:protein kinase activator activity"/>
    <property type="evidence" value="ECO:0007669"/>
    <property type="project" value="TreeGrafter"/>
</dbReference>
<keyword evidence="12" id="KW-1133">Transmembrane helix</keyword>
<dbReference type="CDD" id="cd06225">
    <property type="entry name" value="HAMP"/>
    <property type="match status" value="1"/>
</dbReference>
<accession>A0A1I7NM92</accession>
<dbReference type="InterPro" id="IPR036890">
    <property type="entry name" value="HATPase_C_sf"/>
</dbReference>
<dbReference type="InterPro" id="IPR050351">
    <property type="entry name" value="BphY/WalK/GraS-like"/>
</dbReference>
<evidence type="ECO:0000256" key="6">
    <source>
        <dbReference type="ARBA" id="ARBA00022679"/>
    </source>
</evidence>
<evidence type="ECO:0000256" key="3">
    <source>
        <dbReference type="ARBA" id="ARBA00012438"/>
    </source>
</evidence>
<dbReference type="InterPro" id="IPR003594">
    <property type="entry name" value="HATPase_dom"/>
</dbReference>
<evidence type="ECO:0000256" key="2">
    <source>
        <dbReference type="ARBA" id="ARBA00004236"/>
    </source>
</evidence>
<dbReference type="InterPro" id="IPR036097">
    <property type="entry name" value="HisK_dim/P_sf"/>
</dbReference>
<evidence type="ECO:0000256" key="4">
    <source>
        <dbReference type="ARBA" id="ARBA00022475"/>
    </source>
</evidence>
<feature type="domain" description="HAMP" evidence="15">
    <location>
        <begin position="166"/>
        <end position="218"/>
    </location>
</feature>
<proteinExistence type="predicted"/>
<dbReference type="GO" id="GO:0005886">
    <property type="term" value="C:plasma membrane"/>
    <property type="evidence" value="ECO:0007669"/>
    <property type="project" value="UniProtKB-SubCell"/>
</dbReference>
<dbReference type="SUPFAM" id="SSF158472">
    <property type="entry name" value="HAMP domain-like"/>
    <property type="match status" value="1"/>
</dbReference>
<keyword evidence="17" id="KW-1185">Reference proteome</keyword>
<evidence type="ECO:0000256" key="1">
    <source>
        <dbReference type="ARBA" id="ARBA00000085"/>
    </source>
</evidence>
<dbReference type="CDD" id="cd00130">
    <property type="entry name" value="PAS"/>
    <property type="match status" value="1"/>
</dbReference>
<dbReference type="InterPro" id="IPR003661">
    <property type="entry name" value="HisK_dim/P_dom"/>
</dbReference>
<dbReference type="SMART" id="SM00091">
    <property type="entry name" value="PAS"/>
    <property type="match status" value="1"/>
</dbReference>
<keyword evidence="7" id="KW-0547">Nucleotide-binding</keyword>
<comment type="catalytic activity">
    <reaction evidence="1">
        <text>ATP + protein L-histidine = ADP + protein N-phospho-L-histidine.</text>
        <dbReference type="EC" id="2.7.13.3"/>
    </reaction>
</comment>
<dbReference type="Gene3D" id="3.30.450.20">
    <property type="entry name" value="PAS domain"/>
    <property type="match status" value="1"/>
</dbReference>
<dbReference type="Pfam" id="PF00512">
    <property type="entry name" value="HisKA"/>
    <property type="match status" value="1"/>
</dbReference>
<dbReference type="Proteomes" id="UP000199537">
    <property type="component" value="Unassembled WGS sequence"/>
</dbReference>
<keyword evidence="8 16" id="KW-0418">Kinase</keyword>
<dbReference type="GO" id="GO:0000156">
    <property type="term" value="F:phosphorelay response regulator activity"/>
    <property type="evidence" value="ECO:0007669"/>
    <property type="project" value="TreeGrafter"/>
</dbReference>
<keyword evidence="12" id="KW-0812">Transmembrane</keyword>
<feature type="domain" description="PAS" evidence="14">
    <location>
        <begin position="227"/>
        <end position="267"/>
    </location>
</feature>
<dbReference type="CDD" id="cd00075">
    <property type="entry name" value="HATPase"/>
    <property type="match status" value="1"/>
</dbReference>
<dbReference type="EMBL" id="FPCJ01000001">
    <property type="protein sequence ID" value="SFV35767.1"/>
    <property type="molecule type" value="Genomic_DNA"/>
</dbReference>
<dbReference type="SMART" id="SM00304">
    <property type="entry name" value="HAMP"/>
    <property type="match status" value="1"/>
</dbReference>
<evidence type="ECO:0000259" key="14">
    <source>
        <dbReference type="PROSITE" id="PS50112"/>
    </source>
</evidence>
<protein>
    <recommendedName>
        <fullName evidence="3">histidine kinase</fullName>
        <ecNumber evidence="3">2.7.13.3</ecNumber>
    </recommendedName>
</protein>
<evidence type="ECO:0000256" key="12">
    <source>
        <dbReference type="SAM" id="Phobius"/>
    </source>
</evidence>
<dbReference type="PROSITE" id="PS50112">
    <property type="entry name" value="PAS"/>
    <property type="match status" value="1"/>
</dbReference>
<keyword evidence="4" id="KW-1003">Cell membrane</keyword>
<dbReference type="CDD" id="cd00082">
    <property type="entry name" value="HisKA"/>
    <property type="match status" value="1"/>
</dbReference>
<sequence length="572" mass="66132">MSIKYKLLLGLGFLLCMILLVGIIAIYDVSKMMRNTQRIIQDNYESLNYCNQMLQSVNDYPIDSVQVSLFQQTLEKEKHNCTEPGEAQAVKTVDSLFQFILAHPNQPSFYSQIRLAINRVYEINQLAISRKYHFAQQEARQIKFWFISIFLLMLLLSIGFIFWFTHTINKPFIQLQQAIRKIANKDYNVNLSMHRKDEFGKLAFDILYMASRLKEYENSNLAQIKTEKKRIEVLIQNFPDPLMVIDENQYIVFANDEALRVLNLEKSIIGSKLEKLIPENDILRDIFNHNISSCSVENSVLNICVDQKESYFEVKRIKVKGKFTEDDDESHMGEIIILKDITAYKKLDLAKTNFIATISHQLKTPVTSMLLSLKLMQEDREHLLNEDQMTLVRGMQDDCQSMLNILAEILKFTQLESGKIDVTLQRHSPPEILKYALHAVKLQADQKHIDIDVQLPDQLPDIMCDGEKTAWVLINLISNAIRYSREGSRIEIALQEKNQELIWKITDQGPGIAKQYLEKIFQHYFRVPQLQQEGTGLGLAISREFIEAQGGKIWAESELGVGSTFYFSLKIA</sequence>
<dbReference type="PROSITE" id="PS50885">
    <property type="entry name" value="HAMP"/>
    <property type="match status" value="1"/>
</dbReference>
<dbReference type="SUPFAM" id="SSF47384">
    <property type="entry name" value="Homodimeric domain of signal transducing histidine kinase"/>
    <property type="match status" value="1"/>
</dbReference>
<reference evidence="17" key="1">
    <citation type="submission" date="2016-10" db="EMBL/GenBank/DDBJ databases">
        <authorList>
            <person name="Varghese N."/>
            <person name="Submissions S."/>
        </authorList>
    </citation>
    <scope>NUCLEOTIDE SEQUENCE [LARGE SCALE GENOMIC DNA]</scope>
    <source>
        <strain evidence="17">DSM 14807</strain>
    </source>
</reference>
<evidence type="ECO:0000256" key="11">
    <source>
        <dbReference type="ARBA" id="ARBA00023136"/>
    </source>
</evidence>
<evidence type="ECO:0000256" key="5">
    <source>
        <dbReference type="ARBA" id="ARBA00022553"/>
    </source>
</evidence>
<feature type="transmembrane region" description="Helical" evidence="12">
    <location>
        <begin position="144"/>
        <end position="164"/>
    </location>
</feature>
<evidence type="ECO:0000256" key="7">
    <source>
        <dbReference type="ARBA" id="ARBA00022741"/>
    </source>
</evidence>
<evidence type="ECO:0000259" key="15">
    <source>
        <dbReference type="PROSITE" id="PS50885"/>
    </source>
</evidence>
<dbReference type="SMART" id="SM00388">
    <property type="entry name" value="HisKA"/>
    <property type="match status" value="1"/>
</dbReference>
<dbReference type="InterPro" id="IPR024478">
    <property type="entry name" value="HlyB_4HB_MCP"/>
</dbReference>
<dbReference type="SMART" id="SM00387">
    <property type="entry name" value="HATPase_c"/>
    <property type="match status" value="1"/>
</dbReference>
<dbReference type="AlphaFoldDB" id="A0A1I7NM92"/>
<dbReference type="PANTHER" id="PTHR42878">
    <property type="entry name" value="TWO-COMPONENT HISTIDINE KINASE"/>
    <property type="match status" value="1"/>
</dbReference>
<feature type="transmembrane region" description="Helical" evidence="12">
    <location>
        <begin position="6"/>
        <end position="29"/>
    </location>
</feature>
<evidence type="ECO:0000256" key="9">
    <source>
        <dbReference type="ARBA" id="ARBA00022840"/>
    </source>
</evidence>
<dbReference type="SUPFAM" id="SSF55785">
    <property type="entry name" value="PYP-like sensor domain (PAS domain)"/>
    <property type="match status" value="1"/>
</dbReference>
<dbReference type="Pfam" id="PF00672">
    <property type="entry name" value="HAMP"/>
    <property type="match status" value="1"/>
</dbReference>
<dbReference type="Pfam" id="PF12729">
    <property type="entry name" value="4HB_MCP_1"/>
    <property type="match status" value="1"/>
</dbReference>
<keyword evidence="5" id="KW-0597">Phosphoprotein</keyword>
<dbReference type="InterPro" id="IPR005467">
    <property type="entry name" value="His_kinase_dom"/>
</dbReference>
<evidence type="ECO:0000256" key="10">
    <source>
        <dbReference type="ARBA" id="ARBA00023012"/>
    </source>
</evidence>
<gene>
    <name evidence="16" type="ORF">SAMN05660895_2311</name>
</gene>
<organism evidence="16 17">
    <name type="scientific">Thermoflavifilum thermophilum</name>
    <dbReference type="NCBI Taxonomy" id="1393122"/>
    <lineage>
        <taxon>Bacteria</taxon>
        <taxon>Pseudomonadati</taxon>
        <taxon>Bacteroidota</taxon>
        <taxon>Chitinophagia</taxon>
        <taxon>Chitinophagales</taxon>
        <taxon>Chitinophagaceae</taxon>
        <taxon>Thermoflavifilum</taxon>
    </lineage>
</organism>
<dbReference type="Pfam" id="PF02518">
    <property type="entry name" value="HATPase_c"/>
    <property type="match status" value="1"/>
</dbReference>
<keyword evidence="6" id="KW-0808">Transferase</keyword>
<name>A0A1I7NM92_9BACT</name>
<dbReference type="GO" id="GO:0000155">
    <property type="term" value="F:phosphorelay sensor kinase activity"/>
    <property type="evidence" value="ECO:0007669"/>
    <property type="project" value="InterPro"/>
</dbReference>
<dbReference type="Pfam" id="PF13188">
    <property type="entry name" value="PAS_8"/>
    <property type="match status" value="1"/>
</dbReference>
<evidence type="ECO:0000259" key="13">
    <source>
        <dbReference type="PROSITE" id="PS50109"/>
    </source>
</evidence>
<dbReference type="FunFam" id="3.30.565.10:FF:000023">
    <property type="entry name" value="PAS domain-containing sensor histidine kinase"/>
    <property type="match status" value="1"/>
</dbReference>
<evidence type="ECO:0000256" key="8">
    <source>
        <dbReference type="ARBA" id="ARBA00022777"/>
    </source>
</evidence>
<comment type="subcellular location">
    <subcellularLocation>
        <location evidence="2">Cell membrane</location>
    </subcellularLocation>
</comment>
<dbReference type="EC" id="2.7.13.3" evidence="3"/>
<dbReference type="Gene3D" id="3.30.565.10">
    <property type="entry name" value="Histidine kinase-like ATPase, C-terminal domain"/>
    <property type="match status" value="1"/>
</dbReference>
<dbReference type="GO" id="GO:0007234">
    <property type="term" value="P:osmosensory signaling via phosphorelay pathway"/>
    <property type="evidence" value="ECO:0007669"/>
    <property type="project" value="TreeGrafter"/>
</dbReference>
<feature type="domain" description="Histidine kinase" evidence="13">
    <location>
        <begin position="357"/>
        <end position="572"/>
    </location>
</feature>
<dbReference type="InterPro" id="IPR003660">
    <property type="entry name" value="HAMP_dom"/>
</dbReference>
<keyword evidence="9" id="KW-0067">ATP-binding</keyword>
<keyword evidence="11 12" id="KW-0472">Membrane</keyword>
<keyword evidence="10" id="KW-0902">Two-component regulatory system</keyword>
<dbReference type="RefSeq" id="WP_092460652.1">
    <property type="nucleotide sequence ID" value="NZ_FPCJ01000001.1"/>
</dbReference>
<dbReference type="PANTHER" id="PTHR42878:SF12">
    <property type="entry name" value="SENSOR HISTIDINE KINASE YCBM"/>
    <property type="match status" value="1"/>
</dbReference>
<dbReference type="Gene3D" id="1.10.287.130">
    <property type="match status" value="1"/>
</dbReference>
<dbReference type="InterPro" id="IPR004358">
    <property type="entry name" value="Sig_transdc_His_kin-like_C"/>
</dbReference>
<dbReference type="SUPFAM" id="SSF55874">
    <property type="entry name" value="ATPase domain of HSP90 chaperone/DNA topoisomerase II/histidine kinase"/>
    <property type="match status" value="1"/>
</dbReference>
<dbReference type="GO" id="GO:0005524">
    <property type="term" value="F:ATP binding"/>
    <property type="evidence" value="ECO:0007669"/>
    <property type="project" value="UniProtKB-KW"/>
</dbReference>
<dbReference type="PROSITE" id="PS50109">
    <property type="entry name" value="HIS_KIN"/>
    <property type="match status" value="1"/>
</dbReference>